<dbReference type="Proteomes" id="UP000217257">
    <property type="component" value="Chromosome"/>
</dbReference>
<evidence type="ECO:0000256" key="1">
    <source>
        <dbReference type="SAM" id="Phobius"/>
    </source>
</evidence>
<evidence type="ECO:0008006" key="4">
    <source>
        <dbReference type="Google" id="ProtNLM"/>
    </source>
</evidence>
<sequence>MSRLSGPFLIMLFALVSALRDVYLGEVFQNNADVFFVAMTAFSTCSAFFLVWSALADRGQLRMLLAHPGSLLWMNVTTALAWIFYLLALRTLEPLFVNMLWAVTGPLTVVALDILGIRIEGSGRIGRVERWFQAGNLLSLVFLVSILLGGRTGVPYQGQKTAWVGVSLTIASGASSAIGILFSKRLHDQGIGARPVMATRFVGTSVLAAFVLLAGGSAEPTVSLEPARWASVVAASGVLVALPIYVFQAGMRRTTPMTAEVILASSPILVFVLQSFDKQVAFAPYSLVAVLLYVVFSAAGLVARAMSEAFETPPSGGGERGA</sequence>
<feature type="transmembrane region" description="Helical" evidence="1">
    <location>
        <begin position="259"/>
        <end position="276"/>
    </location>
</feature>
<feature type="transmembrane region" description="Helical" evidence="1">
    <location>
        <begin position="282"/>
        <end position="303"/>
    </location>
</feature>
<dbReference type="RefSeq" id="WP_095990387.1">
    <property type="nucleotide sequence ID" value="NZ_CP022098.1"/>
</dbReference>
<keyword evidence="1" id="KW-0472">Membrane</keyword>
<feature type="transmembrane region" description="Helical" evidence="1">
    <location>
        <begin position="195"/>
        <end position="215"/>
    </location>
</feature>
<keyword evidence="1" id="KW-1133">Transmembrane helix</keyword>
<feature type="transmembrane region" description="Helical" evidence="1">
    <location>
        <begin position="34"/>
        <end position="52"/>
    </location>
</feature>
<name>A0A250JHD2_9BACT</name>
<feature type="transmembrane region" description="Helical" evidence="1">
    <location>
        <begin position="162"/>
        <end position="183"/>
    </location>
</feature>
<reference evidence="2 3" key="1">
    <citation type="submission" date="2017-06" db="EMBL/GenBank/DDBJ databases">
        <title>Sequencing and comparative analysis of myxobacterial genomes.</title>
        <authorList>
            <person name="Rupp O."/>
            <person name="Goesmann A."/>
            <person name="Sogaard-Andersen L."/>
        </authorList>
    </citation>
    <scope>NUCLEOTIDE SEQUENCE [LARGE SCALE GENOMIC DNA]</scope>
    <source>
        <strain evidence="2 3">DSM 52655</strain>
    </source>
</reference>
<evidence type="ECO:0000313" key="2">
    <source>
        <dbReference type="EMBL" id="ATB42897.1"/>
    </source>
</evidence>
<accession>A0A250JHD2</accession>
<gene>
    <name evidence="2" type="ORF">CYFUS_008376</name>
</gene>
<feature type="transmembrane region" description="Helical" evidence="1">
    <location>
        <begin position="64"/>
        <end position="87"/>
    </location>
</feature>
<proteinExistence type="predicted"/>
<evidence type="ECO:0000313" key="3">
    <source>
        <dbReference type="Proteomes" id="UP000217257"/>
    </source>
</evidence>
<keyword evidence="1" id="KW-0812">Transmembrane</keyword>
<dbReference type="KEGG" id="cfus:CYFUS_008376"/>
<feature type="transmembrane region" description="Helical" evidence="1">
    <location>
        <begin position="99"/>
        <end position="119"/>
    </location>
</feature>
<dbReference type="EMBL" id="CP022098">
    <property type="protein sequence ID" value="ATB42897.1"/>
    <property type="molecule type" value="Genomic_DNA"/>
</dbReference>
<feature type="transmembrane region" description="Helical" evidence="1">
    <location>
        <begin position="131"/>
        <end position="150"/>
    </location>
</feature>
<organism evidence="2 3">
    <name type="scientific">Cystobacter fuscus</name>
    <dbReference type="NCBI Taxonomy" id="43"/>
    <lineage>
        <taxon>Bacteria</taxon>
        <taxon>Pseudomonadati</taxon>
        <taxon>Myxococcota</taxon>
        <taxon>Myxococcia</taxon>
        <taxon>Myxococcales</taxon>
        <taxon>Cystobacterineae</taxon>
        <taxon>Archangiaceae</taxon>
        <taxon>Cystobacter</taxon>
    </lineage>
</organism>
<dbReference type="AlphaFoldDB" id="A0A250JHD2"/>
<feature type="transmembrane region" description="Helical" evidence="1">
    <location>
        <begin position="227"/>
        <end position="247"/>
    </location>
</feature>
<protein>
    <recommendedName>
        <fullName evidence="4">EamA domain-containing protein</fullName>
    </recommendedName>
</protein>